<feature type="active site" evidence="1">
    <location>
        <position position="46"/>
    </location>
</feature>
<dbReference type="GO" id="GO:0016853">
    <property type="term" value="F:isomerase activity"/>
    <property type="evidence" value="ECO:0007669"/>
    <property type="project" value="TreeGrafter"/>
</dbReference>
<dbReference type="Gene3D" id="3.10.310.10">
    <property type="entry name" value="Diaminopimelate Epimerase, Chain A, domain 1"/>
    <property type="match status" value="2"/>
</dbReference>
<proteinExistence type="predicted"/>
<dbReference type="PIRSF" id="PIRSF016184">
    <property type="entry name" value="PhzC_PhzF"/>
    <property type="match status" value="1"/>
</dbReference>
<dbReference type="PANTHER" id="PTHR13774:SF32">
    <property type="entry name" value="ANTISENSE-ENHANCING SEQUENCE 1"/>
    <property type="match status" value="1"/>
</dbReference>
<evidence type="ECO:0000256" key="1">
    <source>
        <dbReference type="PIRSR" id="PIRSR016184-1"/>
    </source>
</evidence>
<reference evidence="2" key="1">
    <citation type="submission" date="2023-03" db="EMBL/GenBank/DDBJ databases">
        <title>Actinorhabdospora filicis NBRC 111898.</title>
        <authorList>
            <person name="Ichikawa N."/>
            <person name="Sato H."/>
            <person name="Tonouchi N."/>
        </authorList>
    </citation>
    <scope>NUCLEOTIDE SEQUENCE</scope>
    <source>
        <strain evidence="2">NBRC 111898</strain>
    </source>
</reference>
<accession>A0A9W6SW87</accession>
<evidence type="ECO:0008006" key="4">
    <source>
        <dbReference type="Google" id="ProtNLM"/>
    </source>
</evidence>
<dbReference type="EMBL" id="BSTX01000008">
    <property type="protein sequence ID" value="GLZ81881.1"/>
    <property type="molecule type" value="Genomic_DNA"/>
</dbReference>
<dbReference type="SUPFAM" id="SSF54506">
    <property type="entry name" value="Diaminopimelate epimerase-like"/>
    <property type="match status" value="1"/>
</dbReference>
<name>A0A9W6SW87_9ACTN</name>
<comment type="caution">
    <text evidence="2">The sequence shown here is derived from an EMBL/GenBank/DDBJ whole genome shotgun (WGS) entry which is preliminary data.</text>
</comment>
<gene>
    <name evidence="2" type="ORF">Afil01_66880</name>
</gene>
<organism evidence="2 3">
    <name type="scientific">Actinorhabdospora filicis</name>
    <dbReference type="NCBI Taxonomy" id="1785913"/>
    <lineage>
        <taxon>Bacteria</taxon>
        <taxon>Bacillati</taxon>
        <taxon>Actinomycetota</taxon>
        <taxon>Actinomycetes</taxon>
        <taxon>Micromonosporales</taxon>
        <taxon>Micromonosporaceae</taxon>
        <taxon>Actinorhabdospora</taxon>
    </lineage>
</organism>
<evidence type="ECO:0000313" key="3">
    <source>
        <dbReference type="Proteomes" id="UP001165079"/>
    </source>
</evidence>
<dbReference type="PANTHER" id="PTHR13774">
    <property type="entry name" value="PHENAZINE BIOSYNTHESIS PROTEIN"/>
    <property type="match status" value="1"/>
</dbReference>
<keyword evidence="3" id="KW-1185">Reference proteome</keyword>
<dbReference type="RefSeq" id="WP_285667448.1">
    <property type="nucleotide sequence ID" value="NZ_BSTX01000008.1"/>
</dbReference>
<protein>
    <recommendedName>
        <fullName evidence="4">Trans-2,3-dihydro-3-hydroxyanthranilate isomerase</fullName>
    </recommendedName>
</protein>
<dbReference type="NCBIfam" id="TIGR00654">
    <property type="entry name" value="PhzF_family"/>
    <property type="match status" value="1"/>
</dbReference>
<dbReference type="AlphaFoldDB" id="A0A9W6SW87"/>
<dbReference type="Proteomes" id="UP001165079">
    <property type="component" value="Unassembled WGS sequence"/>
</dbReference>
<dbReference type="Pfam" id="PF02567">
    <property type="entry name" value="PhzC-PhzF"/>
    <property type="match status" value="1"/>
</dbReference>
<evidence type="ECO:0000313" key="2">
    <source>
        <dbReference type="EMBL" id="GLZ81881.1"/>
    </source>
</evidence>
<dbReference type="GO" id="GO:0005737">
    <property type="term" value="C:cytoplasm"/>
    <property type="evidence" value="ECO:0007669"/>
    <property type="project" value="TreeGrafter"/>
</dbReference>
<dbReference type="InterPro" id="IPR003719">
    <property type="entry name" value="Phenazine_PhzF-like"/>
</dbReference>
<sequence>MSLRYEIVDVFTGSAYTGNPLAVVFGGEILTGDAMQAIAREFNLSETAFVLPVTDPAASYRVRIFTPGAELPFAGHPSIGTALTLARHGLLTEGGHLQECGAGLMPIAVEGGLAVLTGGTPSPLVELDPEPYLAAAGLTTDDLAGTPYRTGAGLDHHYLPVSADAVARATSRPRPDVPKVYLFSWDAGAKRAHARLFAPGIGVSEDPATGSAALGLGAYLVGTGALPGEGTSAFTIDQGDRIARPSVLECAVDASGGVATKVTVAGGAVLVARGELLALP</sequence>